<evidence type="ECO:0000313" key="1">
    <source>
        <dbReference type="EMBL" id="GGE16631.1"/>
    </source>
</evidence>
<comment type="caution">
    <text evidence="1">The sequence shown here is derived from an EMBL/GenBank/DDBJ whole genome shotgun (WGS) entry which is preliminary data.</text>
</comment>
<dbReference type="Proteomes" id="UP000644699">
    <property type="component" value="Unassembled WGS sequence"/>
</dbReference>
<sequence>MEKTIEKVAAAYALSAHDDVHANGRTYVNDRFSSVEEFVQFEFDGDASDEADKLAARFGVSREEARQALEAAIADVDLGYVNAAWREEWLDTTASEMAGRDAEEWVSACYDEEGFDPSNAAYCEDETYQPELRAALAEAGFLSELTPADAALYEDTFQARVNVLVAQRDREAVEAAVGSMASEHVERLYALMFEEVGDEAPGAGKRLNEFVLAGIFHEVIEAALEAR</sequence>
<dbReference type="RefSeq" id="WP_019996282.1">
    <property type="nucleotide sequence ID" value="NZ_BMIQ01000007.1"/>
</dbReference>
<keyword evidence="2" id="KW-1185">Reference proteome</keyword>
<gene>
    <name evidence="1" type="ORF">GCM10011390_39630</name>
</gene>
<dbReference type="AlphaFoldDB" id="A0A916ZX54"/>
<dbReference type="EMBL" id="BMIQ01000007">
    <property type="protein sequence ID" value="GGE16631.1"/>
    <property type="molecule type" value="Genomic_DNA"/>
</dbReference>
<evidence type="ECO:0000313" key="2">
    <source>
        <dbReference type="Proteomes" id="UP000644699"/>
    </source>
</evidence>
<protein>
    <submittedName>
        <fullName evidence="1">Uncharacterized protein</fullName>
    </submittedName>
</protein>
<reference evidence="1" key="2">
    <citation type="submission" date="2020-09" db="EMBL/GenBank/DDBJ databases">
        <authorList>
            <person name="Sun Q."/>
            <person name="Zhou Y."/>
        </authorList>
    </citation>
    <scope>NUCLEOTIDE SEQUENCE</scope>
    <source>
        <strain evidence="1">CGMCC 1.15367</strain>
    </source>
</reference>
<reference evidence="1" key="1">
    <citation type="journal article" date="2014" name="Int. J. Syst. Evol. Microbiol.">
        <title>Complete genome sequence of Corynebacterium casei LMG S-19264T (=DSM 44701T), isolated from a smear-ripened cheese.</title>
        <authorList>
            <consortium name="US DOE Joint Genome Institute (JGI-PGF)"/>
            <person name="Walter F."/>
            <person name="Albersmeier A."/>
            <person name="Kalinowski J."/>
            <person name="Ruckert C."/>
        </authorList>
    </citation>
    <scope>NUCLEOTIDE SEQUENCE</scope>
    <source>
        <strain evidence="1">CGMCC 1.15367</strain>
    </source>
</reference>
<accession>A0A916ZX54</accession>
<organism evidence="1 2">
    <name type="scientific">Aureimonas endophytica</name>
    <dbReference type="NCBI Taxonomy" id="2027858"/>
    <lineage>
        <taxon>Bacteria</taxon>
        <taxon>Pseudomonadati</taxon>
        <taxon>Pseudomonadota</taxon>
        <taxon>Alphaproteobacteria</taxon>
        <taxon>Hyphomicrobiales</taxon>
        <taxon>Aurantimonadaceae</taxon>
        <taxon>Aureimonas</taxon>
    </lineage>
</organism>
<name>A0A916ZX54_9HYPH</name>
<proteinExistence type="predicted"/>